<dbReference type="Pfam" id="PF13450">
    <property type="entry name" value="NAD_binding_8"/>
    <property type="match status" value="1"/>
</dbReference>
<organism evidence="1 2">
    <name type="scientific">Seiridium unicorne</name>
    <dbReference type="NCBI Taxonomy" id="138068"/>
    <lineage>
        <taxon>Eukaryota</taxon>
        <taxon>Fungi</taxon>
        <taxon>Dikarya</taxon>
        <taxon>Ascomycota</taxon>
        <taxon>Pezizomycotina</taxon>
        <taxon>Sordariomycetes</taxon>
        <taxon>Xylariomycetidae</taxon>
        <taxon>Amphisphaeriales</taxon>
        <taxon>Sporocadaceae</taxon>
        <taxon>Seiridium</taxon>
    </lineage>
</organism>
<dbReference type="Gene3D" id="3.50.50.60">
    <property type="entry name" value="FAD/NAD(P)-binding domain"/>
    <property type="match status" value="1"/>
</dbReference>
<protein>
    <submittedName>
        <fullName evidence="1">Amine oxidase domain-containing protein</fullName>
    </submittedName>
</protein>
<accession>A0ABR2UUJ5</accession>
<reference evidence="1 2" key="1">
    <citation type="journal article" date="2024" name="J. Plant Pathol.">
        <title>Sequence and assembly of the genome of Seiridium unicorne, isolate CBS 538.82, causal agent of cypress canker disease.</title>
        <authorList>
            <person name="Scali E."/>
            <person name="Rocca G.D."/>
            <person name="Danti R."/>
            <person name="Garbelotto M."/>
            <person name="Barberini S."/>
            <person name="Baroncelli R."/>
            <person name="Emiliani G."/>
        </authorList>
    </citation>
    <scope>NUCLEOTIDE SEQUENCE [LARGE SCALE GENOMIC DNA]</scope>
    <source>
        <strain evidence="1 2">BM-138-508</strain>
    </source>
</reference>
<proteinExistence type="predicted"/>
<dbReference type="EMBL" id="JARVKF010000395">
    <property type="protein sequence ID" value="KAK9417956.1"/>
    <property type="molecule type" value="Genomic_DNA"/>
</dbReference>
<keyword evidence="2" id="KW-1185">Reference proteome</keyword>
<dbReference type="Gene3D" id="1.10.405.20">
    <property type="match status" value="1"/>
</dbReference>
<evidence type="ECO:0000313" key="1">
    <source>
        <dbReference type="EMBL" id="KAK9417956.1"/>
    </source>
</evidence>
<gene>
    <name evidence="1" type="ORF">SUNI508_08604</name>
</gene>
<sequence>MHISRELAVLGLIASQHSSHLAAAAISESAASRIIEKDVVIIGGGASGAHAAVRLREDLGKSIIIVEKQDNLGGHVETYVDPVSEKPYDYGVNSYTEYGDAEAFFTRFNISLQTPVRLSLTTTYADFNTGEVLDGYVAPSTANVTAGLEKYLEICEQYEDLILPSYADFPTDNIPEDLLLPFGDFITKYGLEAIVPRVFQVTGLGLGNIIDELTLYVMQTFGAPIVRTFLGLANSWVPTTHRNQDLYDNIAALLADDVLYSSTVIQSQRSESGVRLLVQNSQGEKTLIQAKRLLISFSPTAANLAPYDLDQTEADIFSTWGIGAVFAGITTHPSLPVNYSIVNYPVSVVPDNWLELPQIPFVGRFEYLGDTNFRVLATGTADYDSAKAQALTQEAFDKLVAAGTISDAQDEPLEFPAFAAHIGIHPHVSVEKIQSGFYQKLYALQGLRSTFYTGGAWSGDFTTVLWEYNDQYLLPKLLESFNVGNRTT</sequence>
<name>A0ABR2UUJ5_9PEZI</name>
<dbReference type="InterPro" id="IPR036188">
    <property type="entry name" value="FAD/NAD-bd_sf"/>
</dbReference>
<dbReference type="Gene3D" id="3.30.70.1990">
    <property type="match status" value="1"/>
</dbReference>
<dbReference type="SUPFAM" id="SSF51905">
    <property type="entry name" value="FAD/NAD(P)-binding domain"/>
    <property type="match status" value="1"/>
</dbReference>
<evidence type="ECO:0000313" key="2">
    <source>
        <dbReference type="Proteomes" id="UP001408356"/>
    </source>
</evidence>
<comment type="caution">
    <text evidence="1">The sequence shown here is derived from an EMBL/GenBank/DDBJ whole genome shotgun (WGS) entry which is preliminary data.</text>
</comment>
<dbReference type="Proteomes" id="UP001408356">
    <property type="component" value="Unassembled WGS sequence"/>
</dbReference>